<dbReference type="SUPFAM" id="SSF47413">
    <property type="entry name" value="lambda repressor-like DNA-binding domains"/>
    <property type="match status" value="1"/>
</dbReference>
<dbReference type="InterPro" id="IPR001387">
    <property type="entry name" value="Cro/C1-type_HTH"/>
</dbReference>
<dbReference type="InterPro" id="IPR013096">
    <property type="entry name" value="Cupin_2"/>
</dbReference>
<dbReference type="EMBL" id="ACZI02000002">
    <property type="protein sequence ID" value="EFV12644.1"/>
    <property type="molecule type" value="Genomic_DNA"/>
</dbReference>
<dbReference type="OrthoDB" id="3172468at2"/>
<dbReference type="GO" id="GO:0003677">
    <property type="term" value="F:DNA binding"/>
    <property type="evidence" value="ECO:0007669"/>
    <property type="project" value="UniProtKB-KW"/>
</dbReference>
<dbReference type="eggNOG" id="COG1917">
    <property type="taxonomic scope" value="Bacteria"/>
</dbReference>
<gene>
    <name evidence="3" type="ORF">HMPREF9336_02506</name>
</gene>
<dbReference type="Pfam" id="PF01381">
    <property type="entry name" value="HTH_3"/>
    <property type="match status" value="1"/>
</dbReference>
<dbReference type="Proteomes" id="UP000004816">
    <property type="component" value="Unassembled WGS sequence"/>
</dbReference>
<organism evidence="3 4">
    <name type="scientific">Segniliparus rugosus (strain ATCC BAA-974 / DSM 45345 / CCUG 50838 / CIP 108380 / JCM 13579 / CDC 945)</name>
    <dbReference type="NCBI Taxonomy" id="679197"/>
    <lineage>
        <taxon>Bacteria</taxon>
        <taxon>Bacillati</taxon>
        <taxon>Actinomycetota</taxon>
        <taxon>Actinomycetes</taxon>
        <taxon>Mycobacteriales</taxon>
        <taxon>Segniliparaceae</taxon>
        <taxon>Segniliparus</taxon>
    </lineage>
</organism>
<keyword evidence="1" id="KW-0238">DNA-binding</keyword>
<dbReference type="AlphaFoldDB" id="E5XSN4"/>
<dbReference type="eggNOG" id="COG1396">
    <property type="taxonomic scope" value="Bacteria"/>
</dbReference>
<dbReference type="PANTHER" id="PTHR46797:SF1">
    <property type="entry name" value="METHYLPHOSPHONATE SYNTHASE"/>
    <property type="match status" value="1"/>
</dbReference>
<evidence type="ECO:0000259" key="2">
    <source>
        <dbReference type="PROSITE" id="PS50943"/>
    </source>
</evidence>
<dbReference type="RefSeq" id="WP_007470883.1">
    <property type="nucleotide sequence ID" value="NZ_KI391953.1"/>
</dbReference>
<reference evidence="3 4" key="1">
    <citation type="journal article" date="2011" name="Stand. Genomic Sci.">
        <title>High quality draft genome sequence of Segniliparus rugosus CDC 945(T)= (ATCC BAA-974(T)).</title>
        <authorList>
            <person name="Earl A.M."/>
            <person name="Desjardins C.A."/>
            <person name="Fitzgerald M.G."/>
            <person name="Arachchi H.M."/>
            <person name="Zeng Q."/>
            <person name="Mehta T."/>
            <person name="Griggs A."/>
            <person name="Birren B.W."/>
            <person name="Toney N.C."/>
            <person name="Carr J."/>
            <person name="Posey J."/>
            <person name="Butler W.R."/>
        </authorList>
    </citation>
    <scope>NUCLEOTIDE SEQUENCE [LARGE SCALE GENOMIC DNA]</scope>
    <source>
        <strain evidence="4">ATCC BAA-974 / DSM 45345 / CCUG 50838 / CIP 108380 / JCM 13579 / CDC 945</strain>
    </source>
</reference>
<protein>
    <recommendedName>
        <fullName evidence="2">HTH cro/C1-type domain-containing protein</fullName>
    </recommendedName>
</protein>
<proteinExistence type="predicted"/>
<evidence type="ECO:0000313" key="4">
    <source>
        <dbReference type="Proteomes" id="UP000004816"/>
    </source>
</evidence>
<evidence type="ECO:0000256" key="1">
    <source>
        <dbReference type="ARBA" id="ARBA00023125"/>
    </source>
</evidence>
<keyword evidence="4" id="KW-1185">Reference proteome</keyword>
<name>E5XSN4_SEGRC</name>
<dbReference type="GO" id="GO:0005829">
    <property type="term" value="C:cytosol"/>
    <property type="evidence" value="ECO:0007669"/>
    <property type="project" value="TreeGrafter"/>
</dbReference>
<accession>E5XSN4</accession>
<dbReference type="InterPro" id="IPR011051">
    <property type="entry name" value="RmlC_Cupin_sf"/>
</dbReference>
<dbReference type="PROSITE" id="PS50943">
    <property type="entry name" value="HTH_CROC1"/>
    <property type="match status" value="1"/>
</dbReference>
<evidence type="ECO:0000313" key="3">
    <source>
        <dbReference type="EMBL" id="EFV12644.1"/>
    </source>
</evidence>
<dbReference type="STRING" id="679197.HMPREF9336_02506"/>
<dbReference type="Gene3D" id="1.10.260.40">
    <property type="entry name" value="lambda repressor-like DNA-binding domains"/>
    <property type="match status" value="1"/>
</dbReference>
<dbReference type="InterPro" id="IPR010982">
    <property type="entry name" value="Lambda_DNA-bd_dom_sf"/>
</dbReference>
<dbReference type="Pfam" id="PF07883">
    <property type="entry name" value="Cupin_2"/>
    <property type="match status" value="1"/>
</dbReference>
<comment type="caution">
    <text evidence="3">The sequence shown here is derived from an EMBL/GenBank/DDBJ whole genome shotgun (WGS) entry which is preliminary data.</text>
</comment>
<dbReference type="SUPFAM" id="SSF51182">
    <property type="entry name" value="RmlC-like cupins"/>
    <property type="match status" value="1"/>
</dbReference>
<feature type="domain" description="HTH cro/C1-type" evidence="2">
    <location>
        <begin position="5"/>
        <end position="59"/>
    </location>
</feature>
<dbReference type="PANTHER" id="PTHR46797">
    <property type="entry name" value="HTH-TYPE TRANSCRIPTIONAL REGULATOR"/>
    <property type="match status" value="1"/>
</dbReference>
<dbReference type="SMART" id="SM00530">
    <property type="entry name" value="HTH_XRE"/>
    <property type="match status" value="1"/>
</dbReference>
<dbReference type="GO" id="GO:0003700">
    <property type="term" value="F:DNA-binding transcription factor activity"/>
    <property type="evidence" value="ECO:0007669"/>
    <property type="project" value="TreeGrafter"/>
</dbReference>
<dbReference type="CDD" id="cd02209">
    <property type="entry name" value="cupin_XRE_C"/>
    <property type="match status" value="1"/>
</dbReference>
<dbReference type="Gene3D" id="2.60.120.10">
    <property type="entry name" value="Jelly Rolls"/>
    <property type="match status" value="1"/>
</dbReference>
<dbReference type="InterPro" id="IPR014710">
    <property type="entry name" value="RmlC-like_jellyroll"/>
</dbReference>
<sequence>MPVLLRAARHQQRMTLEELAERTGLTKSYLSKVERGLSTPSIAVALKIAGALGVDVARLFDPESGDELVCVVRAADRTTARPDHGGTYYALATSMLGKRMSPFVVVPSAEFGDGSMREHSGQEFLFVHKGRVELELPGKVESLDVGDCVYFDAAVPHRLRSVGETPAEVLVVAHDDR</sequence>
<dbReference type="CDD" id="cd00093">
    <property type="entry name" value="HTH_XRE"/>
    <property type="match status" value="1"/>
</dbReference>
<dbReference type="HOGENOM" id="CLU_085376_3_2_11"/>
<dbReference type="InterPro" id="IPR050807">
    <property type="entry name" value="TransReg_Diox_bact_type"/>
</dbReference>